<evidence type="ECO:0000256" key="1">
    <source>
        <dbReference type="ARBA" id="ARBA00006484"/>
    </source>
</evidence>
<dbReference type="PROSITE" id="PS00061">
    <property type="entry name" value="ADH_SHORT"/>
    <property type="match status" value="1"/>
</dbReference>
<name>A0A1B7Z7V2_9FLAO</name>
<dbReference type="PANTHER" id="PTHR43639:SF1">
    <property type="entry name" value="SHORT-CHAIN DEHYDROGENASE_REDUCTASE FAMILY PROTEIN"/>
    <property type="match status" value="1"/>
</dbReference>
<evidence type="ECO:0000313" key="3">
    <source>
        <dbReference type="EMBL" id="OBR38784.1"/>
    </source>
</evidence>
<dbReference type="PANTHER" id="PTHR43639">
    <property type="entry name" value="OXIDOREDUCTASE, SHORT-CHAIN DEHYDROGENASE/REDUCTASE FAMILY (AFU_ORTHOLOGUE AFUA_5G02870)"/>
    <property type="match status" value="1"/>
</dbReference>
<evidence type="ECO:0000256" key="2">
    <source>
        <dbReference type="ARBA" id="ARBA00023002"/>
    </source>
</evidence>
<comment type="caution">
    <text evidence="3">The sequence shown here is derived from an EMBL/GenBank/DDBJ whole genome shotgun (WGS) entry which is preliminary data.</text>
</comment>
<dbReference type="OrthoDB" id="9803333at2"/>
<dbReference type="KEGG" id="mart:BTR34_00110"/>
<dbReference type="Proteomes" id="UP000092164">
    <property type="component" value="Unassembled WGS sequence"/>
</dbReference>
<accession>A0A1B7Z7V2</accession>
<dbReference type="Pfam" id="PF13561">
    <property type="entry name" value="adh_short_C2"/>
    <property type="match status" value="1"/>
</dbReference>
<dbReference type="RefSeq" id="WP_068484604.1">
    <property type="nucleotide sequence ID" value="NZ_CP018760.1"/>
</dbReference>
<dbReference type="GO" id="GO:0016491">
    <property type="term" value="F:oxidoreductase activity"/>
    <property type="evidence" value="ECO:0007669"/>
    <property type="project" value="UniProtKB-KW"/>
</dbReference>
<sequence length="256" mass="26879">MTNSNKLSGKNILITAGAQGIGEAITKHFINSGANVAIHYFSSADTANELVKYAKDKGVKAIAISGDLTKEEEANAIVEKTVEALGGLNILINNAGSLVARKMLSEMETEFWHKVMDINLTSMMFVTRSAAPYLAKNENSSIVNLASLAGRKGGHPGSLVYSTSKGAILTYTRALASELGPQGTRVNAVAPGLILGTSFHNTHTTKESAAETTKGIPIQRAGNAADVARAVVYLASEYDGFITGATLDINGGVYNM</sequence>
<dbReference type="PRINTS" id="PR00081">
    <property type="entry name" value="GDHRDH"/>
</dbReference>
<gene>
    <name evidence="3" type="ORF">A9200_03700</name>
</gene>
<keyword evidence="2" id="KW-0560">Oxidoreductase</keyword>
<keyword evidence="4" id="KW-1185">Reference proteome</keyword>
<dbReference type="Gene3D" id="3.40.50.720">
    <property type="entry name" value="NAD(P)-binding Rossmann-like Domain"/>
    <property type="match status" value="1"/>
</dbReference>
<organism evidence="3 4">
    <name type="scientific">Maribacter hydrothermalis</name>
    <dbReference type="NCBI Taxonomy" id="1836467"/>
    <lineage>
        <taxon>Bacteria</taxon>
        <taxon>Pseudomonadati</taxon>
        <taxon>Bacteroidota</taxon>
        <taxon>Flavobacteriia</taxon>
        <taxon>Flavobacteriales</taxon>
        <taxon>Flavobacteriaceae</taxon>
        <taxon>Maribacter</taxon>
    </lineage>
</organism>
<dbReference type="PRINTS" id="PR00080">
    <property type="entry name" value="SDRFAMILY"/>
</dbReference>
<comment type="similarity">
    <text evidence="1">Belongs to the short-chain dehydrogenases/reductases (SDR) family.</text>
</comment>
<dbReference type="InterPro" id="IPR020904">
    <property type="entry name" value="Sc_DH/Rdtase_CS"/>
</dbReference>
<dbReference type="SUPFAM" id="SSF51735">
    <property type="entry name" value="NAD(P)-binding Rossmann-fold domains"/>
    <property type="match status" value="1"/>
</dbReference>
<dbReference type="InterPro" id="IPR002347">
    <property type="entry name" value="SDR_fam"/>
</dbReference>
<dbReference type="STRING" id="1836467.BTR34_00110"/>
<dbReference type="FunFam" id="3.40.50.720:FF:000084">
    <property type="entry name" value="Short-chain dehydrogenase reductase"/>
    <property type="match status" value="1"/>
</dbReference>
<proteinExistence type="inferred from homology"/>
<reference evidence="4" key="1">
    <citation type="submission" date="2016-06" db="EMBL/GenBank/DDBJ databases">
        <authorList>
            <person name="Zhan P."/>
        </authorList>
    </citation>
    <scope>NUCLEOTIDE SEQUENCE [LARGE SCALE GENOMIC DNA]</scope>
    <source>
        <strain evidence="4">T28</strain>
    </source>
</reference>
<dbReference type="EMBL" id="LZFP01000012">
    <property type="protein sequence ID" value="OBR38784.1"/>
    <property type="molecule type" value="Genomic_DNA"/>
</dbReference>
<dbReference type="AlphaFoldDB" id="A0A1B7Z7V2"/>
<protein>
    <submittedName>
        <fullName evidence="3">Oxidoreductase</fullName>
    </submittedName>
</protein>
<dbReference type="InterPro" id="IPR036291">
    <property type="entry name" value="NAD(P)-bd_dom_sf"/>
</dbReference>
<evidence type="ECO:0000313" key="4">
    <source>
        <dbReference type="Proteomes" id="UP000092164"/>
    </source>
</evidence>